<reference evidence="2" key="1">
    <citation type="submission" date="2021-12" db="EMBL/GenBank/DDBJ databases">
        <title>Prjna785345.</title>
        <authorList>
            <person name="Rujirawat T."/>
            <person name="Krajaejun T."/>
        </authorList>
    </citation>
    <scope>NUCLEOTIDE SEQUENCE</scope>
    <source>
        <strain evidence="2">Pi057C3</strain>
    </source>
</reference>
<name>A0AAD5M918_PYTIN</name>
<gene>
    <name evidence="2" type="ORF">P43SY_001103</name>
</gene>
<evidence type="ECO:0000313" key="2">
    <source>
        <dbReference type="EMBL" id="KAJ0407145.1"/>
    </source>
</evidence>
<keyword evidence="3" id="KW-1185">Reference proteome</keyword>
<comment type="caution">
    <text evidence="2">The sequence shown here is derived from an EMBL/GenBank/DDBJ whole genome shotgun (WGS) entry which is preliminary data.</text>
</comment>
<dbReference type="AlphaFoldDB" id="A0AAD5M918"/>
<organism evidence="2 3">
    <name type="scientific">Pythium insidiosum</name>
    <name type="common">Pythiosis disease agent</name>
    <dbReference type="NCBI Taxonomy" id="114742"/>
    <lineage>
        <taxon>Eukaryota</taxon>
        <taxon>Sar</taxon>
        <taxon>Stramenopiles</taxon>
        <taxon>Oomycota</taxon>
        <taxon>Peronosporomycetes</taxon>
        <taxon>Pythiales</taxon>
        <taxon>Pythiaceae</taxon>
        <taxon>Pythium</taxon>
    </lineage>
</organism>
<evidence type="ECO:0000313" key="3">
    <source>
        <dbReference type="Proteomes" id="UP001209570"/>
    </source>
</evidence>
<feature type="region of interest" description="Disordered" evidence="1">
    <location>
        <begin position="43"/>
        <end position="80"/>
    </location>
</feature>
<sequence>MALLSITSPTIHIRHASTISNRNGLALTILQALPMTQWSVRTQSYSGSKNSDGDNKSTRKRWPNKSVFDKSSKRTTKSNAIQGTRPIIITHTLRLFQLPRDEDFLMDLETTTVIGVAPTLLADGETLMRWGRTFPRHLKRHGQLSLRPLQGTSILLVDTTCPIQFNTNLLRTLLPTGTTNSPSTLPHLSSTCNHTLFLAPVLVLSQSIELEQISTTVVELTHGMRSGVSNSNN</sequence>
<protein>
    <submittedName>
        <fullName evidence="2">Uncharacterized protein</fullName>
    </submittedName>
</protein>
<accession>A0AAD5M918</accession>
<evidence type="ECO:0000256" key="1">
    <source>
        <dbReference type="SAM" id="MobiDB-lite"/>
    </source>
</evidence>
<dbReference type="Proteomes" id="UP001209570">
    <property type="component" value="Unassembled WGS sequence"/>
</dbReference>
<dbReference type="EMBL" id="JAKCXM010000024">
    <property type="protein sequence ID" value="KAJ0407145.1"/>
    <property type="molecule type" value="Genomic_DNA"/>
</dbReference>
<proteinExistence type="predicted"/>